<keyword evidence="1" id="KW-0472">Membrane</keyword>
<gene>
    <name evidence="2" type="ORF">CEG14_09300</name>
</gene>
<dbReference type="AlphaFoldDB" id="A0A261SD12"/>
<name>A0A261SD12_9BORD</name>
<organism evidence="2 3">
    <name type="scientific">Bordetella genomosp. 1</name>
    <dbReference type="NCBI Taxonomy" id="1395607"/>
    <lineage>
        <taxon>Bacteria</taxon>
        <taxon>Pseudomonadati</taxon>
        <taxon>Pseudomonadota</taxon>
        <taxon>Betaproteobacteria</taxon>
        <taxon>Burkholderiales</taxon>
        <taxon>Alcaligenaceae</taxon>
        <taxon>Bordetella</taxon>
    </lineage>
</organism>
<comment type="caution">
    <text evidence="2">The sequence shown here is derived from an EMBL/GenBank/DDBJ whole genome shotgun (WGS) entry which is preliminary data.</text>
</comment>
<feature type="transmembrane region" description="Helical" evidence="1">
    <location>
        <begin position="69"/>
        <end position="87"/>
    </location>
</feature>
<sequence>MRRPVVALILGLLPFWLFLGTSQQTTVNGRVVQDTSFNILGLILAIAGLVMAVKMLIKDGAYGEPQRWWLRSVLAVLAAALCIFQIGQTSGFYKVELGREFVELKTRLFGPSEPGARSLAPELDKASRARVEQRAASVDQVVLRDDIATSVARIYANGTLFNLYAAACDDPGRRFRFEEAPTLLGDDDRAFIEKSKSLAEQNASDRIDCTSPSTREFMRDWLADDVHRDRAALALQVEAYRKRFGDTPVEEVKQALSSKDVPARLGDTLEAVQTGFTTPRVPVPVGNAGESKLDFPEQGIDIRFDAENRVKAITVRAPFAGRFVGLKIGDSRRTVNRVIGGAWINVRFPYDNKSAALDIDVRRKVLPTDYQWLDTRAGSDKTELTLAGPVYASYVDEITLSMPQPPRSN</sequence>
<evidence type="ECO:0000313" key="2">
    <source>
        <dbReference type="EMBL" id="OZI35289.1"/>
    </source>
</evidence>
<keyword evidence="1" id="KW-1133">Transmembrane helix</keyword>
<dbReference type="EMBL" id="NEVL01000003">
    <property type="protein sequence ID" value="OZI35289.1"/>
    <property type="molecule type" value="Genomic_DNA"/>
</dbReference>
<reference evidence="2 3" key="1">
    <citation type="submission" date="2017-05" db="EMBL/GenBank/DDBJ databases">
        <title>Complete and WGS of Bordetella genogroups.</title>
        <authorList>
            <person name="Spilker T."/>
            <person name="LiPuma J."/>
        </authorList>
    </citation>
    <scope>NUCLEOTIDE SEQUENCE [LARGE SCALE GENOMIC DNA]</scope>
    <source>
        <strain evidence="2 3">AU17610</strain>
    </source>
</reference>
<protein>
    <submittedName>
        <fullName evidence="2">Uncharacterized protein</fullName>
    </submittedName>
</protein>
<evidence type="ECO:0000256" key="1">
    <source>
        <dbReference type="SAM" id="Phobius"/>
    </source>
</evidence>
<feature type="transmembrane region" description="Helical" evidence="1">
    <location>
        <begin position="39"/>
        <end position="57"/>
    </location>
</feature>
<evidence type="ECO:0000313" key="3">
    <source>
        <dbReference type="Proteomes" id="UP000217005"/>
    </source>
</evidence>
<dbReference type="Proteomes" id="UP000217005">
    <property type="component" value="Unassembled WGS sequence"/>
</dbReference>
<proteinExistence type="predicted"/>
<accession>A0A261SD12</accession>
<keyword evidence="1" id="KW-0812">Transmembrane</keyword>